<name>A0AA35TTK3_GEOBA</name>
<dbReference type="NCBIfam" id="TIGR01581">
    <property type="entry name" value="Mo_ABC_porter"/>
    <property type="match status" value="1"/>
</dbReference>
<evidence type="ECO:0000256" key="6">
    <source>
        <dbReference type="ARBA" id="ARBA00022989"/>
    </source>
</evidence>
<keyword evidence="5 8" id="KW-0812">Transmembrane</keyword>
<evidence type="ECO:0000313" key="10">
    <source>
        <dbReference type="EMBL" id="CAI8054215.1"/>
    </source>
</evidence>
<keyword evidence="4" id="KW-0500">Molybdenum</keyword>
<evidence type="ECO:0000256" key="5">
    <source>
        <dbReference type="ARBA" id="ARBA00022692"/>
    </source>
</evidence>
<dbReference type="InterPro" id="IPR011867">
    <property type="entry name" value="ModB_ABC"/>
</dbReference>
<dbReference type="InterPro" id="IPR035906">
    <property type="entry name" value="MetI-like_sf"/>
</dbReference>
<dbReference type="Gene3D" id="1.10.3720.10">
    <property type="entry name" value="MetI-like"/>
    <property type="match status" value="1"/>
</dbReference>
<keyword evidence="2" id="KW-0813">Transport</keyword>
<organism evidence="10 11">
    <name type="scientific">Geodia barretti</name>
    <name type="common">Barrett's horny sponge</name>
    <dbReference type="NCBI Taxonomy" id="519541"/>
    <lineage>
        <taxon>Eukaryota</taxon>
        <taxon>Metazoa</taxon>
        <taxon>Porifera</taxon>
        <taxon>Demospongiae</taxon>
        <taxon>Heteroscleromorpha</taxon>
        <taxon>Tetractinellida</taxon>
        <taxon>Astrophorina</taxon>
        <taxon>Geodiidae</taxon>
        <taxon>Geodia</taxon>
    </lineage>
</organism>
<dbReference type="InterPro" id="IPR000515">
    <property type="entry name" value="MetI-like"/>
</dbReference>
<dbReference type="NCBIfam" id="TIGR02141">
    <property type="entry name" value="modB_ABC"/>
    <property type="match status" value="1"/>
</dbReference>
<evidence type="ECO:0000259" key="9">
    <source>
        <dbReference type="PROSITE" id="PS50928"/>
    </source>
</evidence>
<keyword evidence="3" id="KW-1003">Cell membrane</keyword>
<dbReference type="EMBL" id="CASHTH010004159">
    <property type="protein sequence ID" value="CAI8054215.1"/>
    <property type="molecule type" value="Genomic_DNA"/>
</dbReference>
<evidence type="ECO:0000256" key="1">
    <source>
        <dbReference type="ARBA" id="ARBA00004651"/>
    </source>
</evidence>
<dbReference type="Proteomes" id="UP001174909">
    <property type="component" value="Unassembled WGS sequence"/>
</dbReference>
<dbReference type="Pfam" id="PF00528">
    <property type="entry name" value="BPD_transp_1"/>
    <property type="match status" value="1"/>
</dbReference>
<evidence type="ECO:0000256" key="2">
    <source>
        <dbReference type="ARBA" id="ARBA00022448"/>
    </source>
</evidence>
<dbReference type="PANTHER" id="PTHR30183">
    <property type="entry name" value="MOLYBDENUM TRANSPORT SYSTEM PERMEASE PROTEIN MODB"/>
    <property type="match status" value="1"/>
</dbReference>
<dbReference type="CDD" id="cd06261">
    <property type="entry name" value="TM_PBP2"/>
    <property type="match status" value="1"/>
</dbReference>
<feature type="transmembrane region" description="Helical" evidence="8">
    <location>
        <begin position="135"/>
        <end position="160"/>
    </location>
</feature>
<evidence type="ECO:0000256" key="7">
    <source>
        <dbReference type="ARBA" id="ARBA00023136"/>
    </source>
</evidence>
<accession>A0AA35TTK3</accession>
<dbReference type="GO" id="GO:0015098">
    <property type="term" value="F:molybdate ion transmembrane transporter activity"/>
    <property type="evidence" value="ECO:0007669"/>
    <property type="project" value="InterPro"/>
</dbReference>
<gene>
    <name evidence="10" type="ORF">GBAR_LOCUS29614</name>
</gene>
<evidence type="ECO:0000256" key="8">
    <source>
        <dbReference type="SAM" id="Phobius"/>
    </source>
</evidence>
<comment type="caution">
    <text evidence="10">The sequence shown here is derived from an EMBL/GenBank/DDBJ whole genome shotgun (WGS) entry which is preliminary data.</text>
</comment>
<evidence type="ECO:0000256" key="3">
    <source>
        <dbReference type="ARBA" id="ARBA00022475"/>
    </source>
</evidence>
<dbReference type="PROSITE" id="PS50928">
    <property type="entry name" value="ABC_TM1"/>
    <property type="match status" value="1"/>
</dbReference>
<keyword evidence="11" id="KW-1185">Reference proteome</keyword>
<dbReference type="InterPro" id="IPR006469">
    <property type="entry name" value="NifC_ABC_porter"/>
</dbReference>
<reference evidence="10" key="1">
    <citation type="submission" date="2023-03" db="EMBL/GenBank/DDBJ databases">
        <authorList>
            <person name="Steffen K."/>
            <person name="Cardenas P."/>
        </authorList>
    </citation>
    <scope>NUCLEOTIDE SEQUENCE</scope>
</reference>
<feature type="transmembrane region" description="Helical" evidence="8">
    <location>
        <begin position="20"/>
        <end position="43"/>
    </location>
</feature>
<dbReference type="GO" id="GO:0005886">
    <property type="term" value="C:plasma membrane"/>
    <property type="evidence" value="ECO:0007669"/>
    <property type="project" value="UniProtKB-SubCell"/>
</dbReference>
<evidence type="ECO:0000256" key="4">
    <source>
        <dbReference type="ARBA" id="ARBA00022505"/>
    </source>
</evidence>
<dbReference type="PANTHER" id="PTHR30183:SF3">
    <property type="entry name" value="MOLYBDENUM TRANSPORT SYSTEM PERMEASE PROTEIN MODB"/>
    <property type="match status" value="1"/>
</dbReference>
<protein>
    <submittedName>
        <fullName evidence="10">Probable transport system permease protein NifC</fullName>
    </submittedName>
</protein>
<comment type="subcellular location">
    <subcellularLocation>
        <location evidence="1">Cell membrane</location>
        <topology evidence="1">Multi-pass membrane protein</topology>
    </subcellularLocation>
</comment>
<feature type="transmembrane region" description="Helical" evidence="8">
    <location>
        <begin position="72"/>
        <end position="90"/>
    </location>
</feature>
<keyword evidence="7 8" id="KW-0472">Membrane</keyword>
<dbReference type="SUPFAM" id="SSF161098">
    <property type="entry name" value="MetI-like"/>
    <property type="match status" value="1"/>
</dbReference>
<sequence>MFGHARENGYGQGASLGALAPAGVAATVIYVLFIGLPIVALLVRAGQQDGFLAGLTGGLVVQALRLTVVTSLVSMVVVVVVGTPFALLLARRRSTVLRVIDTFVELPIVLPPVVAGVAMLMAFGRNGLLGPALSAAGVTLPFTTAAVIFAQVFVAAPFYIRAARIGFAGVDPTYEEVSQTLGVSPWATFWRLTLPVAWPSLLTGLTLAWARAVSEFGATIMFAGNLSGRTQTMPLAIMTAMESSLGSALALSVLLVAISAVALAALSFLLRRNGSTA</sequence>
<evidence type="ECO:0000313" key="11">
    <source>
        <dbReference type="Proteomes" id="UP001174909"/>
    </source>
</evidence>
<feature type="domain" description="ABC transmembrane type-1" evidence="9">
    <location>
        <begin position="64"/>
        <end position="266"/>
    </location>
</feature>
<dbReference type="AlphaFoldDB" id="A0AA35TTK3"/>
<feature type="transmembrane region" description="Helical" evidence="8">
    <location>
        <begin position="102"/>
        <end position="123"/>
    </location>
</feature>
<proteinExistence type="predicted"/>
<keyword evidence="6 8" id="KW-1133">Transmembrane helix</keyword>
<feature type="transmembrane region" description="Helical" evidence="8">
    <location>
        <begin position="248"/>
        <end position="270"/>
    </location>
</feature>